<organism evidence="2 3">
    <name type="scientific">Streptomyces yaanensis</name>
    <dbReference type="NCBI Taxonomy" id="1142239"/>
    <lineage>
        <taxon>Bacteria</taxon>
        <taxon>Bacillati</taxon>
        <taxon>Actinomycetota</taxon>
        <taxon>Actinomycetes</taxon>
        <taxon>Kitasatosporales</taxon>
        <taxon>Streptomycetaceae</taxon>
        <taxon>Streptomyces</taxon>
    </lineage>
</organism>
<dbReference type="EMBL" id="JBHRWR010000016">
    <property type="protein sequence ID" value="MFC3575265.1"/>
    <property type="molecule type" value="Genomic_DNA"/>
</dbReference>
<proteinExistence type="predicted"/>
<dbReference type="Proteomes" id="UP001595701">
    <property type="component" value="Unassembled WGS sequence"/>
</dbReference>
<accession>A0ABV7SGG8</accession>
<evidence type="ECO:0000256" key="1">
    <source>
        <dbReference type="SAM" id="MobiDB-lite"/>
    </source>
</evidence>
<dbReference type="RefSeq" id="WP_310768256.1">
    <property type="nucleotide sequence ID" value="NZ_JBHRWR010000016.1"/>
</dbReference>
<evidence type="ECO:0000313" key="2">
    <source>
        <dbReference type="EMBL" id="MFC3575265.1"/>
    </source>
</evidence>
<sequence>MKVRPGDTVDLTLRNCTDPSQGGRAQGSLVGGNTTARSPIENTELTPSVNAGEAATLEGVASISSNAKPGNNETIYFVCNSNPDKVVDVPVFIAPD</sequence>
<reference evidence="3" key="1">
    <citation type="journal article" date="2019" name="Int. J. Syst. Evol. Microbiol.">
        <title>The Global Catalogue of Microorganisms (GCM) 10K type strain sequencing project: providing services to taxonomists for standard genome sequencing and annotation.</title>
        <authorList>
            <consortium name="The Broad Institute Genomics Platform"/>
            <consortium name="The Broad Institute Genome Sequencing Center for Infectious Disease"/>
            <person name="Wu L."/>
            <person name="Ma J."/>
        </authorList>
    </citation>
    <scope>NUCLEOTIDE SEQUENCE [LARGE SCALE GENOMIC DNA]</scope>
    <source>
        <strain evidence="3">CGMCC 4.7035</strain>
    </source>
</reference>
<name>A0ABV7SGG8_9ACTN</name>
<evidence type="ECO:0000313" key="3">
    <source>
        <dbReference type="Proteomes" id="UP001595701"/>
    </source>
</evidence>
<gene>
    <name evidence="2" type="ORF">ACFOZ0_18680</name>
</gene>
<feature type="compositionally biased region" description="Polar residues" evidence="1">
    <location>
        <begin position="31"/>
        <end position="40"/>
    </location>
</feature>
<feature type="region of interest" description="Disordered" evidence="1">
    <location>
        <begin position="1"/>
        <end position="40"/>
    </location>
</feature>
<protein>
    <submittedName>
        <fullName evidence="2">Uncharacterized protein</fullName>
    </submittedName>
</protein>
<comment type="caution">
    <text evidence="2">The sequence shown here is derived from an EMBL/GenBank/DDBJ whole genome shotgun (WGS) entry which is preliminary data.</text>
</comment>
<keyword evidence="3" id="KW-1185">Reference proteome</keyword>